<evidence type="ECO:0000259" key="2">
    <source>
        <dbReference type="Pfam" id="PF04909"/>
    </source>
</evidence>
<dbReference type="InterPro" id="IPR032466">
    <property type="entry name" value="Metal_Hydrolase"/>
</dbReference>
<evidence type="ECO:0000313" key="4">
    <source>
        <dbReference type="Proteomes" id="UP001500596"/>
    </source>
</evidence>
<name>A0ABN2H039_9MICO</name>
<sequence length="362" mass="41357">MTTALLEQTTRQEVWDGAVIDVDVHANIPQIEALFPYLDELWVDWITERAWRGPVMPNHHYPVASERAARLEWRPEGAGPATSVGLLQEHILDPWNVDNAIVNCYYGIEGLRHPDWAAALASAVNDWLIDQWLSKDDRLRATMVMPARDTAAMIKEIRRVGDHPGFVQAFFPTRSDNLWGQRQYHGVFRELAARDLVVGLHYGGTTEGAPSSTGYANYYVEQYGAEWQSFATQVTSLISEGVFTDIPALRVSVLEGGFLWFPVWGWRMNKEWKGLRREVPWLDRPPLHIMRDHFRFSTAPIDAGPPELMAKALQWIGNDDMLMFATDYPHRHDDDIAGFLSLLSAEARAKVMAENAREWYRL</sequence>
<dbReference type="Gene3D" id="3.20.20.140">
    <property type="entry name" value="Metal-dependent hydrolases"/>
    <property type="match status" value="1"/>
</dbReference>
<keyword evidence="4" id="KW-1185">Reference proteome</keyword>
<evidence type="ECO:0000313" key="3">
    <source>
        <dbReference type="EMBL" id="GAA1679694.1"/>
    </source>
</evidence>
<dbReference type="Pfam" id="PF04909">
    <property type="entry name" value="Amidohydro_2"/>
    <property type="match status" value="1"/>
</dbReference>
<accession>A0ABN2H039</accession>
<keyword evidence="1" id="KW-0456">Lyase</keyword>
<gene>
    <name evidence="3" type="ORF">GCM10009807_24490</name>
</gene>
<dbReference type="InterPro" id="IPR006680">
    <property type="entry name" value="Amidohydro-rel"/>
</dbReference>
<evidence type="ECO:0000256" key="1">
    <source>
        <dbReference type="ARBA" id="ARBA00023239"/>
    </source>
</evidence>
<dbReference type="PANTHER" id="PTHR21240:SF28">
    <property type="entry name" value="ISO-OROTATE DECARBOXYLASE (EUROFUNG)"/>
    <property type="match status" value="1"/>
</dbReference>
<dbReference type="InterPro" id="IPR032465">
    <property type="entry name" value="ACMSD"/>
</dbReference>
<dbReference type="SUPFAM" id="SSF51556">
    <property type="entry name" value="Metallo-dependent hydrolases"/>
    <property type="match status" value="1"/>
</dbReference>
<proteinExistence type="predicted"/>
<dbReference type="Proteomes" id="UP001500596">
    <property type="component" value="Unassembled WGS sequence"/>
</dbReference>
<reference evidence="3 4" key="1">
    <citation type="journal article" date="2019" name="Int. J. Syst. Evol. Microbiol.">
        <title>The Global Catalogue of Microorganisms (GCM) 10K type strain sequencing project: providing services to taxonomists for standard genome sequencing and annotation.</title>
        <authorList>
            <consortium name="The Broad Institute Genomics Platform"/>
            <consortium name="The Broad Institute Genome Sequencing Center for Infectious Disease"/>
            <person name="Wu L."/>
            <person name="Ma J."/>
        </authorList>
    </citation>
    <scope>NUCLEOTIDE SEQUENCE [LARGE SCALE GENOMIC DNA]</scope>
    <source>
        <strain evidence="3 4">JCM 15575</strain>
    </source>
</reference>
<organism evidence="3 4">
    <name type="scientific">Microbacterium lacus</name>
    <dbReference type="NCBI Taxonomy" id="415217"/>
    <lineage>
        <taxon>Bacteria</taxon>
        <taxon>Bacillati</taxon>
        <taxon>Actinomycetota</taxon>
        <taxon>Actinomycetes</taxon>
        <taxon>Micrococcales</taxon>
        <taxon>Microbacteriaceae</taxon>
        <taxon>Microbacterium</taxon>
    </lineage>
</organism>
<comment type="caution">
    <text evidence="3">The sequence shown here is derived from an EMBL/GenBank/DDBJ whole genome shotgun (WGS) entry which is preliminary data.</text>
</comment>
<feature type="domain" description="Amidohydrolase-related" evidence="2">
    <location>
        <begin position="23"/>
        <end position="362"/>
    </location>
</feature>
<dbReference type="PANTHER" id="PTHR21240">
    <property type="entry name" value="2-AMINO-3-CARBOXYLMUCONATE-6-SEMIALDEHYDE DECARBOXYLASE"/>
    <property type="match status" value="1"/>
</dbReference>
<dbReference type="EMBL" id="BAAAPK010000001">
    <property type="protein sequence ID" value="GAA1679694.1"/>
    <property type="molecule type" value="Genomic_DNA"/>
</dbReference>
<protein>
    <submittedName>
        <fullName evidence="3">Amidohydrolase family protein</fullName>
    </submittedName>
</protein>